<evidence type="ECO:0000313" key="3">
    <source>
        <dbReference type="Proteomes" id="UP000002943"/>
    </source>
</evidence>
<gene>
    <name evidence="2" type="ORF">VIBC2010_04649</name>
</gene>
<dbReference type="GO" id="GO:0006011">
    <property type="term" value="P:UDP-alpha-D-glucose metabolic process"/>
    <property type="evidence" value="ECO:0007669"/>
    <property type="project" value="InterPro"/>
</dbReference>
<keyword evidence="1" id="KW-0997">Cell inner membrane</keyword>
<comment type="caution">
    <text evidence="2">The sequence shown here is derived from an EMBL/GenBank/DDBJ whole genome shotgun (WGS) entry which is preliminary data.</text>
</comment>
<comment type="subcellular location">
    <subcellularLocation>
        <location evidence="1">Cell inner membrane</location>
    </subcellularLocation>
</comment>
<dbReference type="GO" id="GO:0030244">
    <property type="term" value="P:cellulose biosynthetic process"/>
    <property type="evidence" value="ECO:0007669"/>
    <property type="project" value="UniProtKB-KW"/>
</dbReference>
<keyword evidence="1" id="KW-0812">Transmembrane</keyword>
<proteinExistence type="inferred from homology"/>
<dbReference type="STRING" id="796620.VIBC2010_04649"/>
<feature type="transmembrane region" description="Helical" evidence="1">
    <location>
        <begin position="612"/>
        <end position="633"/>
    </location>
</feature>
<keyword evidence="3" id="KW-1185">Reference proteome</keyword>
<sequence>MNKLLAIFILSLLPLSSFAQFNKDIPFLYLTGNDDEIMFRGLAHEEPIFLMIQDTNRLNRVIFNLAIYNNNEGVATRLILTDGKQYLSHVELGQLNHYQFVRFDVPLQSLSNSKPNFKLRIVHSALNHGRVKPHELLTVLNQKDSYYRPILEPIIAKDRNNLNTFNALLRGGYFSHYLTYLHPLEDAMSETSINGASKIVQGLTLRTQTIQENIRYGPISDDFIPGVRIIFGTTLALRESRFAKDFNVAGIKGPFIGVTQKSDDCVLLLITGTNQNEVLRALTQFALQSSWLDKKNKQGSSIVRVPSSGSQRVSLDDFVDKVNITLSSINLRVFVPSTLKFDASSKFVLNLMVNHERLLPNDAMLILRLNGVHSRSELLHSSWWRESHYYRLELPLQGFKKGLNTIQLKASSLDKDINIVVDSQSSTMVIDPGLEFIPLQTHYLRPEGVLAVADRLGRESQISIPRMGQEQLNMLWYFLSNITLHAQKAFPDNLITFSSKKSRRLQVILSEPFVGPESIDVNDMVEKRNTWKQKILDKLFVFGPELSTQPKNASIKHNQLEEDGYVIKLDHTDIEELKQFLSSTQDVLPTGKIRLGNGPQSLHEGLKFIVLVWPYVLSGLVISLIGIISFIIYRKLERRA</sequence>
<name>E3BK53_9VIBR</name>
<dbReference type="UniPathway" id="UPA00694"/>
<feature type="chain" id="PRO_5015216818" description="Cyclic di-GMP-binding protein" evidence="1">
    <location>
        <begin position="20"/>
        <end position="640"/>
    </location>
</feature>
<keyword evidence="1" id="KW-1133">Transmembrane helix</keyword>
<comment type="function">
    <text evidence="1">Binds the cellulose synthase activator, bis-(3'-5') cyclic diguanylic acid (c-di-GMP).</text>
</comment>
<dbReference type="InterPro" id="IPR018513">
    <property type="entry name" value="Cell_synthase_bac"/>
</dbReference>
<accession>E3BK53</accession>
<comment type="pathway">
    <text evidence="1">Glycan metabolism; bacterial cellulose biosynthesis.</text>
</comment>
<evidence type="ECO:0000256" key="1">
    <source>
        <dbReference type="RuleBase" id="RU365021"/>
    </source>
</evidence>
<dbReference type="Gene3D" id="2.60.120.260">
    <property type="entry name" value="Galactose-binding domain-like"/>
    <property type="match status" value="1"/>
</dbReference>
<comment type="similarity">
    <text evidence="1">Belongs to the AcsB/BcsB family.</text>
</comment>
<dbReference type="AlphaFoldDB" id="E3BK53"/>
<keyword evidence="1" id="KW-0732">Signal</keyword>
<organism evidence="2 3">
    <name type="scientific">Vibrio caribbeanicus ATCC BAA-2122</name>
    <dbReference type="NCBI Taxonomy" id="796620"/>
    <lineage>
        <taxon>Bacteria</taxon>
        <taxon>Pseudomonadati</taxon>
        <taxon>Pseudomonadota</taxon>
        <taxon>Gammaproteobacteria</taxon>
        <taxon>Vibrionales</taxon>
        <taxon>Vibrionaceae</taxon>
        <taxon>Vibrio</taxon>
    </lineage>
</organism>
<dbReference type="Pfam" id="PF03170">
    <property type="entry name" value="BcsB"/>
    <property type="match status" value="1"/>
</dbReference>
<reference evidence="2 3" key="1">
    <citation type="journal article" date="2012" name="Int. J. Syst. Evol. Microbiol.">
        <title>Vibrio caribbeanicus sp. nov., isolated from the marine sponge Scleritoderma cyanea.</title>
        <authorList>
            <person name="Hoffmann M."/>
            <person name="Monday S.R."/>
            <person name="Allard M.W."/>
            <person name="Strain E.A."/>
            <person name="Whittaker P."/>
            <person name="Naum M."/>
            <person name="McCarthy P.J."/>
            <person name="Lopez J.V."/>
            <person name="Fischer M."/>
            <person name="Brown E.W."/>
        </authorList>
    </citation>
    <scope>NUCLEOTIDE SEQUENCE [LARGE SCALE GENOMIC DNA]</scope>
    <source>
        <strain evidence="2 3">ATCC BAA-2122</strain>
    </source>
</reference>
<comment type="subunit">
    <text evidence="1">Tightly associated with the cellulose synthase catalytic subunit.</text>
</comment>
<dbReference type="eggNOG" id="ENOG5031MJ6">
    <property type="taxonomic scope" value="Bacteria"/>
</dbReference>
<dbReference type="Proteomes" id="UP000002943">
    <property type="component" value="Unassembled WGS sequence"/>
</dbReference>
<dbReference type="GO" id="GO:0005886">
    <property type="term" value="C:plasma membrane"/>
    <property type="evidence" value="ECO:0007669"/>
    <property type="project" value="UniProtKB-SubCell"/>
</dbReference>
<dbReference type="EMBL" id="AEIU01000074">
    <property type="protein sequence ID" value="EFP96438.1"/>
    <property type="molecule type" value="Genomic_DNA"/>
</dbReference>
<keyword evidence="1" id="KW-0973">c-di-GMP</keyword>
<keyword evidence="1" id="KW-1003">Cell membrane</keyword>
<evidence type="ECO:0000313" key="2">
    <source>
        <dbReference type="EMBL" id="EFP96438.1"/>
    </source>
</evidence>
<dbReference type="RefSeq" id="WP_009601408.1">
    <property type="nucleotide sequence ID" value="NZ_AEIU01000074.1"/>
</dbReference>
<keyword evidence="1" id="KW-0472">Membrane</keyword>
<protein>
    <recommendedName>
        <fullName evidence="1">Cyclic di-GMP-binding protein</fullName>
    </recommendedName>
    <alternativeName>
        <fullName evidence="1">Cellulose synthase regulatory subunit</fullName>
    </alternativeName>
</protein>
<feature type="signal peptide" evidence="1">
    <location>
        <begin position="1"/>
        <end position="19"/>
    </location>
</feature>
<keyword evidence="1" id="KW-0135">Cellulose biosynthesis</keyword>